<evidence type="ECO:0000256" key="1">
    <source>
        <dbReference type="SAM" id="Phobius"/>
    </source>
</evidence>
<proteinExistence type="predicted"/>
<comment type="caution">
    <text evidence="2">The sequence shown here is derived from an EMBL/GenBank/DDBJ whole genome shotgun (WGS) entry which is preliminary data.</text>
</comment>
<organism evidence="2 3">
    <name type="scientific">Gryllotalpicola kribbensis</name>
    <dbReference type="NCBI Taxonomy" id="993084"/>
    <lineage>
        <taxon>Bacteria</taxon>
        <taxon>Bacillati</taxon>
        <taxon>Actinomycetota</taxon>
        <taxon>Actinomycetes</taxon>
        <taxon>Micrococcales</taxon>
        <taxon>Microbacteriaceae</taxon>
        <taxon>Gryllotalpicola</taxon>
    </lineage>
</organism>
<accession>A0ABP8AX65</accession>
<dbReference type="RefSeq" id="WP_344777460.1">
    <property type="nucleotide sequence ID" value="NZ_BAABBX010000016.1"/>
</dbReference>
<gene>
    <name evidence="2" type="ORF">GCM10022288_25310</name>
</gene>
<keyword evidence="1" id="KW-0812">Transmembrane</keyword>
<evidence type="ECO:0000313" key="2">
    <source>
        <dbReference type="EMBL" id="GAA4192677.1"/>
    </source>
</evidence>
<feature type="transmembrane region" description="Helical" evidence="1">
    <location>
        <begin position="167"/>
        <end position="187"/>
    </location>
</feature>
<sequence length="221" mass="22422">MPKGSAPGDYVGGIVTTLTQPGQASGINVDRRLGIRIALRVSGALEPALAITDARARFGGGLNPFAGGDATLSYTIRNTGNTTLSATQSVSATGPFGLFPVAAGKIAPPPALLPGESREVTVPLRGVAAAFWFAATAKVTPAFVDASGSTNPLAAVTATASAPAVPWTLLVIILVIAALAVGAGLLHRRRREQARQREDARVQQAVEQALAGAAEAAPAER</sequence>
<dbReference type="Proteomes" id="UP001500213">
    <property type="component" value="Unassembled WGS sequence"/>
</dbReference>
<keyword evidence="3" id="KW-1185">Reference proteome</keyword>
<keyword evidence="1" id="KW-1133">Transmembrane helix</keyword>
<reference evidence="3" key="1">
    <citation type="journal article" date="2019" name="Int. J. Syst. Evol. Microbiol.">
        <title>The Global Catalogue of Microorganisms (GCM) 10K type strain sequencing project: providing services to taxonomists for standard genome sequencing and annotation.</title>
        <authorList>
            <consortium name="The Broad Institute Genomics Platform"/>
            <consortium name="The Broad Institute Genome Sequencing Center for Infectious Disease"/>
            <person name="Wu L."/>
            <person name="Ma J."/>
        </authorList>
    </citation>
    <scope>NUCLEOTIDE SEQUENCE [LARGE SCALE GENOMIC DNA]</scope>
    <source>
        <strain evidence="3">JCM 17593</strain>
    </source>
</reference>
<evidence type="ECO:0008006" key="4">
    <source>
        <dbReference type="Google" id="ProtNLM"/>
    </source>
</evidence>
<name>A0ABP8AX65_9MICO</name>
<protein>
    <recommendedName>
        <fullName evidence="4">DUF916 domain-containing protein</fullName>
    </recommendedName>
</protein>
<keyword evidence="1" id="KW-0472">Membrane</keyword>
<dbReference type="EMBL" id="BAABBX010000016">
    <property type="protein sequence ID" value="GAA4192677.1"/>
    <property type="molecule type" value="Genomic_DNA"/>
</dbReference>
<evidence type="ECO:0000313" key="3">
    <source>
        <dbReference type="Proteomes" id="UP001500213"/>
    </source>
</evidence>